<evidence type="ECO:0008006" key="3">
    <source>
        <dbReference type="Google" id="ProtNLM"/>
    </source>
</evidence>
<dbReference type="RefSeq" id="WP_102266748.1">
    <property type="nucleotide sequence ID" value="NZ_MCSH01000047.1"/>
</dbReference>
<sequence length="830" mass="94747">MNTPVSIDAIQRRNALDEWLDDCQNRMNIRFPKIDFESDKWPIRSLHQANQPDFYFTETFASLAKCDRSYREILRCVIAEQVLAGKPKDLRSAGLTLREFARNLTTPVWDISIRDLRQFESRILEDAKKEPSRYSYVSACAAGMEKITNLLVRKRVLPALGYFRTAQFKHEINTLRIAREQERKRIKNELLDHKIEAFNEAFNAMIENPVDSNGIPLLNNRDVLAICSVGIGLCAPSRINEVLTMGCNDYVTVEDYLDDIYGSDSEAAFVLKAHQMLVITHKGSKGAEWGPKPALNFMIDVFHYCIEKIKELGTRSRMLAEWYEKHPNKLYLPNDLEHLRGQTLTVHELGQIVSLSSDESSKLVREADKVLRALKDKRFLTSTPKIYNRNDKHNTRSRIYGLKWDDAEKYLLKKVHNAMSNCRKVSAMNYYEGKLANMLFLFDESELSYLPTATNYQAIRKRLKRLATSIDGYETPPTIFEKLNITMPVNGKIEVAHLALHDARRWLTTQALIHGENLSDVLINKWANRSSLSQLKAYDFRTSESIAEASSMPKSHQVKVLSDFSNGLDSVEKLEEQFGLERAIVTAQDAGIAVTSMNAISQAIEERPIASCSRGIIVLYPTLFGTCLHQHHEKPCRNYSNDIGGACMTCNENIHVKGHIPTNDETRARAEKLFTIIIRHLENLAFTHNRSVADDLEALGEHMVTLVEKGLDRSRLEELASYLIDNFHEIKDLLKDRQLANRIEEAFVARGVVKRLDEPETQSGALIKYHDPSRHSEPLLEIALEEHGGRAMIQNDEAALIKKHPTFAPVSEVLRDERHLIEPDKNEDNI</sequence>
<reference evidence="2" key="1">
    <citation type="submission" date="2016-07" db="EMBL/GenBank/DDBJ databases">
        <title>Nontailed viruses are major unrecognized killers of bacteria in the ocean.</title>
        <authorList>
            <person name="Kauffman K."/>
            <person name="Hussain F."/>
            <person name="Yang J."/>
            <person name="Arevalo P."/>
            <person name="Brown J."/>
            <person name="Cutler M."/>
            <person name="Kelly L."/>
            <person name="Polz M.F."/>
        </authorList>
    </citation>
    <scope>NUCLEOTIDE SEQUENCE [LARGE SCALE GENOMIC DNA]</scope>
    <source>
        <strain evidence="2">10N.286.55.C1</strain>
    </source>
</reference>
<evidence type="ECO:0000313" key="1">
    <source>
        <dbReference type="EMBL" id="PME57900.1"/>
    </source>
</evidence>
<dbReference type="EMBL" id="MCSI01000161">
    <property type="protein sequence ID" value="PME57900.1"/>
    <property type="molecule type" value="Genomic_DNA"/>
</dbReference>
<gene>
    <name evidence="1" type="ORF">BCV30_16975</name>
</gene>
<dbReference type="Proteomes" id="UP000235778">
    <property type="component" value="Unassembled WGS sequence"/>
</dbReference>
<evidence type="ECO:0000313" key="2">
    <source>
        <dbReference type="Proteomes" id="UP000235778"/>
    </source>
</evidence>
<comment type="caution">
    <text evidence="1">The sequence shown here is derived from an EMBL/GenBank/DDBJ whole genome shotgun (WGS) entry which is preliminary data.</text>
</comment>
<organism evidence="1 2">
    <name type="scientific">Vibrio lentus</name>
    <dbReference type="NCBI Taxonomy" id="136468"/>
    <lineage>
        <taxon>Bacteria</taxon>
        <taxon>Pseudomonadati</taxon>
        <taxon>Pseudomonadota</taxon>
        <taxon>Gammaproteobacteria</taxon>
        <taxon>Vibrionales</taxon>
        <taxon>Vibrionaceae</taxon>
        <taxon>Vibrio</taxon>
    </lineage>
</organism>
<dbReference type="AlphaFoldDB" id="A0A2N7BKB3"/>
<accession>A0A2N7BKB3</accession>
<protein>
    <recommendedName>
        <fullName evidence="3">Integrase</fullName>
    </recommendedName>
</protein>
<name>A0A2N7BKB3_9VIBR</name>
<proteinExistence type="predicted"/>